<feature type="compositionally biased region" description="Basic and acidic residues" evidence="1">
    <location>
        <begin position="18"/>
        <end position="34"/>
    </location>
</feature>
<organism evidence="2 3">
    <name type="scientific">Collinsella stercoris DSM 13279</name>
    <dbReference type="NCBI Taxonomy" id="445975"/>
    <lineage>
        <taxon>Bacteria</taxon>
        <taxon>Bacillati</taxon>
        <taxon>Actinomycetota</taxon>
        <taxon>Coriobacteriia</taxon>
        <taxon>Coriobacteriales</taxon>
        <taxon>Coriobacteriaceae</taxon>
        <taxon>Collinsella</taxon>
    </lineage>
</organism>
<proteinExistence type="predicted"/>
<dbReference type="EMBL" id="ABXJ01000028">
    <property type="protein sequence ID" value="EEA91286.1"/>
    <property type="molecule type" value="Genomic_DNA"/>
</dbReference>
<keyword evidence="3" id="KW-1185">Reference proteome</keyword>
<dbReference type="AlphaFoldDB" id="B6G8V7"/>
<protein>
    <submittedName>
        <fullName evidence="2">Uncharacterized protein</fullName>
    </submittedName>
</protein>
<gene>
    <name evidence="2" type="ORF">COLSTE_00498</name>
</gene>
<accession>B6G8V7</accession>
<dbReference type="HOGENOM" id="CLU_3232228_0_0_11"/>
<evidence type="ECO:0000313" key="2">
    <source>
        <dbReference type="EMBL" id="EEA91286.1"/>
    </source>
</evidence>
<dbReference type="Proteomes" id="UP000003560">
    <property type="component" value="Unassembled WGS sequence"/>
</dbReference>
<evidence type="ECO:0000256" key="1">
    <source>
        <dbReference type="SAM" id="MobiDB-lite"/>
    </source>
</evidence>
<comment type="caution">
    <text evidence="2">The sequence shown here is derived from an EMBL/GenBank/DDBJ whole genome shotgun (WGS) entry which is preliminary data.</text>
</comment>
<sequence length="43" mass="4792">MRQEAPGNGGESLATQRISRDFRLGEGSGGKDDEQMTTIWDMY</sequence>
<reference evidence="2 3" key="1">
    <citation type="submission" date="2008-10" db="EMBL/GenBank/DDBJ databases">
        <title>Draft genome sequence of Collinsella stercoris (DSM 13279).</title>
        <authorList>
            <person name="Sudarsanam P."/>
            <person name="Ley R."/>
            <person name="Guruge J."/>
            <person name="Turnbaugh P.J."/>
            <person name="Mahowald M."/>
            <person name="Liep D."/>
            <person name="Gordon J."/>
        </authorList>
    </citation>
    <scope>NUCLEOTIDE SEQUENCE [LARGE SCALE GENOMIC DNA]</scope>
    <source>
        <strain evidence="2 3">DSM 13279</strain>
    </source>
</reference>
<reference evidence="2 3" key="2">
    <citation type="submission" date="2008-10" db="EMBL/GenBank/DDBJ databases">
        <authorList>
            <person name="Fulton L."/>
            <person name="Clifton S."/>
            <person name="Fulton B."/>
            <person name="Xu J."/>
            <person name="Minx P."/>
            <person name="Pepin K.H."/>
            <person name="Johnson M."/>
            <person name="Thiruvilangam P."/>
            <person name="Bhonagiri V."/>
            <person name="Nash W.E."/>
            <person name="Mardis E.R."/>
            <person name="Wilson R.K."/>
        </authorList>
    </citation>
    <scope>NUCLEOTIDE SEQUENCE [LARGE SCALE GENOMIC DNA]</scope>
    <source>
        <strain evidence="2 3">DSM 13279</strain>
    </source>
</reference>
<evidence type="ECO:0000313" key="3">
    <source>
        <dbReference type="Proteomes" id="UP000003560"/>
    </source>
</evidence>
<feature type="region of interest" description="Disordered" evidence="1">
    <location>
        <begin position="1"/>
        <end position="43"/>
    </location>
</feature>
<name>B6G8V7_9ACTN</name>